<organism evidence="2 3">
    <name type="scientific">Streptomyces caledonius</name>
    <dbReference type="NCBI Taxonomy" id="3134107"/>
    <lineage>
        <taxon>Bacteria</taxon>
        <taxon>Bacillati</taxon>
        <taxon>Actinomycetota</taxon>
        <taxon>Actinomycetes</taxon>
        <taxon>Kitasatosporales</taxon>
        <taxon>Streptomycetaceae</taxon>
        <taxon>Streptomyces</taxon>
    </lineage>
</organism>
<feature type="compositionally biased region" description="Pro residues" evidence="1">
    <location>
        <begin position="114"/>
        <end position="124"/>
    </location>
</feature>
<keyword evidence="3" id="KW-1185">Reference proteome</keyword>
<dbReference type="EMBL" id="JBBKAM010000002">
    <property type="protein sequence ID" value="MEJ8641771.1"/>
    <property type="molecule type" value="Genomic_DNA"/>
</dbReference>
<evidence type="ECO:0000256" key="1">
    <source>
        <dbReference type="SAM" id="MobiDB-lite"/>
    </source>
</evidence>
<sequence length="124" mass="12556">MIERLLAAFADGAYDSGPHPGVGAEEIADILWLAARVDPAGARRSGAPDADPPDRRQQPPAPSPPSHEADSVPGPGGPDGGEPAVQLFPAALPDPAGKPADAATRRRGSALRLPGPPPSTIRSP</sequence>
<accession>A0ABU8U1M3</accession>
<name>A0ABU8U1M3_9ACTN</name>
<feature type="region of interest" description="Disordered" evidence="1">
    <location>
        <begin position="40"/>
        <end position="124"/>
    </location>
</feature>
<proteinExistence type="predicted"/>
<protein>
    <submittedName>
        <fullName evidence="2">Uncharacterized protein</fullName>
    </submittedName>
</protein>
<comment type="caution">
    <text evidence="2">The sequence shown here is derived from an EMBL/GenBank/DDBJ whole genome shotgun (WGS) entry which is preliminary data.</text>
</comment>
<reference evidence="2 3" key="1">
    <citation type="submission" date="2024-03" db="EMBL/GenBank/DDBJ databases">
        <title>Novel Streptomyces species of biotechnological and ecological value are a feature of Machair soil.</title>
        <authorList>
            <person name="Prole J.R."/>
            <person name="Goodfellow M."/>
            <person name="Allenby N."/>
            <person name="Ward A.C."/>
        </authorList>
    </citation>
    <scope>NUCLEOTIDE SEQUENCE [LARGE SCALE GENOMIC DNA]</scope>
    <source>
        <strain evidence="2 3">MS1.HAVA.3</strain>
    </source>
</reference>
<gene>
    <name evidence="2" type="ORF">WKI68_10405</name>
</gene>
<evidence type="ECO:0000313" key="2">
    <source>
        <dbReference type="EMBL" id="MEJ8641771.1"/>
    </source>
</evidence>
<dbReference type="Proteomes" id="UP001382904">
    <property type="component" value="Unassembled WGS sequence"/>
</dbReference>
<evidence type="ECO:0000313" key="3">
    <source>
        <dbReference type="Proteomes" id="UP001382904"/>
    </source>
</evidence>